<dbReference type="Proteomes" id="UP001321473">
    <property type="component" value="Unassembled WGS sequence"/>
</dbReference>
<dbReference type="AlphaFoldDB" id="A0AAQ4EC65"/>
<evidence type="ECO:0000313" key="1">
    <source>
        <dbReference type="EMBL" id="KAK8772202.1"/>
    </source>
</evidence>
<organism evidence="1 2">
    <name type="scientific">Amblyomma americanum</name>
    <name type="common">Lone star tick</name>
    <dbReference type="NCBI Taxonomy" id="6943"/>
    <lineage>
        <taxon>Eukaryota</taxon>
        <taxon>Metazoa</taxon>
        <taxon>Ecdysozoa</taxon>
        <taxon>Arthropoda</taxon>
        <taxon>Chelicerata</taxon>
        <taxon>Arachnida</taxon>
        <taxon>Acari</taxon>
        <taxon>Parasitiformes</taxon>
        <taxon>Ixodida</taxon>
        <taxon>Ixodoidea</taxon>
        <taxon>Ixodidae</taxon>
        <taxon>Amblyomminae</taxon>
        <taxon>Amblyomma</taxon>
    </lineage>
</organism>
<protein>
    <submittedName>
        <fullName evidence="1">Uncharacterized protein</fullName>
    </submittedName>
</protein>
<comment type="caution">
    <text evidence="1">The sequence shown here is derived from an EMBL/GenBank/DDBJ whole genome shotgun (WGS) entry which is preliminary data.</text>
</comment>
<gene>
    <name evidence="1" type="ORF">V5799_024555</name>
</gene>
<keyword evidence="2" id="KW-1185">Reference proteome</keyword>
<name>A0AAQ4EC65_AMBAM</name>
<dbReference type="EMBL" id="JARKHS020018691">
    <property type="protein sequence ID" value="KAK8772202.1"/>
    <property type="molecule type" value="Genomic_DNA"/>
</dbReference>
<sequence>MQDFRQPLDTAGALPFVACIGPFQMSYVWMLKLKTPEAKERLLTEGALDVKKRYRAVIEPKRRELTFRVHWVPFYVSNEAVQKAFEDFGEVTDVTREQGNSPGFEDAELTTLLVFKECFKVGRLPPSCANADRTSSSRTS</sequence>
<evidence type="ECO:0000313" key="2">
    <source>
        <dbReference type="Proteomes" id="UP001321473"/>
    </source>
</evidence>
<proteinExistence type="predicted"/>
<reference evidence="1 2" key="1">
    <citation type="journal article" date="2023" name="Arcadia Sci">
        <title>De novo assembly of a long-read Amblyomma americanum tick genome.</title>
        <authorList>
            <person name="Chou S."/>
            <person name="Poskanzer K.E."/>
            <person name="Rollins M."/>
            <person name="Thuy-Boun P.S."/>
        </authorList>
    </citation>
    <scope>NUCLEOTIDE SEQUENCE [LARGE SCALE GENOMIC DNA]</scope>
    <source>
        <strain evidence="1">F_SG_1</strain>
        <tissue evidence="1">Salivary glands</tissue>
    </source>
</reference>
<accession>A0AAQ4EC65</accession>